<dbReference type="Ensembl" id="ENSMPUT00000006813.1">
    <property type="protein sequence ID" value="ENSMPUP00000006700.1"/>
    <property type="gene ID" value="ENSMPUG00000006754.1"/>
</dbReference>
<feature type="compositionally biased region" description="Polar residues" evidence="1">
    <location>
        <begin position="113"/>
        <end position="122"/>
    </location>
</feature>
<evidence type="ECO:0000256" key="1">
    <source>
        <dbReference type="SAM" id="MobiDB-lite"/>
    </source>
</evidence>
<protein>
    <submittedName>
        <fullName evidence="2">Uncharacterized protein</fullName>
    </submittedName>
</protein>
<dbReference type="InParanoid" id="M3Y5U9"/>
<feature type="compositionally biased region" description="Basic residues" evidence="1">
    <location>
        <begin position="98"/>
        <end position="111"/>
    </location>
</feature>
<sequence length="270" mass="28874">MYRGLLSPPPSPPHAPPSGTCLPPSPRAPLRGPPVPYPLPAPRRGTPGSPSAPRGHLSPAPSAWPASGAGAGSEKPAAEARLGDKNQSAAPWAPARLAPRRGHSPHARPRTATHPNTPTPSRTHACPHTRSRPRCLAPHAPSPPPLASGTRVISHPLPSTPPRRHARSIGTRRSRAHSRVKTRSLPSRSPSTRAPSLPTRPVNTRVRTPAPTGARPPRRSINTRRSRSAEHPLPHSRAVNTRRCPRTLTRQNTPPSREHAHPSRPLPLQG</sequence>
<feature type="compositionally biased region" description="Basic residues" evidence="1">
    <location>
        <begin position="216"/>
        <end position="226"/>
    </location>
</feature>
<organism evidence="2">
    <name type="scientific">Mustela putorius furo</name>
    <name type="common">European domestic ferret</name>
    <name type="synonym">Mustela furo</name>
    <dbReference type="NCBI Taxonomy" id="9669"/>
    <lineage>
        <taxon>Eukaryota</taxon>
        <taxon>Metazoa</taxon>
        <taxon>Chordata</taxon>
        <taxon>Craniata</taxon>
        <taxon>Vertebrata</taxon>
        <taxon>Euteleostomi</taxon>
        <taxon>Mammalia</taxon>
        <taxon>Eutheria</taxon>
        <taxon>Laurasiatheria</taxon>
        <taxon>Carnivora</taxon>
        <taxon>Caniformia</taxon>
        <taxon>Musteloidea</taxon>
        <taxon>Mustelidae</taxon>
        <taxon>Mustelinae</taxon>
        <taxon>Mustela</taxon>
    </lineage>
</organism>
<dbReference type="EMBL" id="AEYP01070466">
    <property type="status" value="NOT_ANNOTATED_CDS"/>
    <property type="molecule type" value="Genomic_DNA"/>
</dbReference>
<feature type="compositionally biased region" description="Low complexity" evidence="1">
    <location>
        <begin position="183"/>
        <end position="215"/>
    </location>
</feature>
<feature type="region of interest" description="Disordered" evidence="1">
    <location>
        <begin position="1"/>
        <end position="270"/>
    </location>
</feature>
<feature type="compositionally biased region" description="Low complexity" evidence="1">
    <location>
        <begin position="58"/>
        <end position="68"/>
    </location>
</feature>
<evidence type="ECO:0000313" key="2">
    <source>
        <dbReference type="Ensembl" id="ENSMPUP00000006700.1"/>
    </source>
</evidence>
<feature type="compositionally biased region" description="Pro residues" evidence="1">
    <location>
        <begin position="7"/>
        <end position="16"/>
    </location>
</feature>
<dbReference type="EMBL" id="AEYP01070467">
    <property type="status" value="NOT_ANNOTATED_CDS"/>
    <property type="molecule type" value="Genomic_DNA"/>
</dbReference>
<reference evidence="2" key="1">
    <citation type="submission" date="2024-06" db="UniProtKB">
        <authorList>
            <consortium name="Ensembl"/>
        </authorList>
    </citation>
    <scope>IDENTIFICATION</scope>
</reference>
<dbReference type="EMBL" id="AEYP01070465">
    <property type="status" value="NOT_ANNOTATED_CDS"/>
    <property type="molecule type" value="Genomic_DNA"/>
</dbReference>
<dbReference type="HOGENOM" id="CLU_1032639_0_0_1"/>
<feature type="compositionally biased region" description="Basic residues" evidence="1">
    <location>
        <begin position="162"/>
        <end position="182"/>
    </location>
</feature>
<dbReference type="AlphaFoldDB" id="M3Y5U9"/>
<accession>M3Y5U9</accession>
<proteinExistence type="predicted"/>
<dbReference type="OMA" id="PSRTHAC"/>
<feature type="compositionally biased region" description="Pro residues" evidence="1">
    <location>
        <begin position="23"/>
        <end position="41"/>
    </location>
</feature>
<name>M3Y5U9_MUSPF</name>